<dbReference type="EMBL" id="CP016076">
    <property type="protein sequence ID" value="APU16413.1"/>
    <property type="molecule type" value="Genomic_DNA"/>
</dbReference>
<dbReference type="GO" id="GO:0000976">
    <property type="term" value="F:transcription cis-regulatory region binding"/>
    <property type="evidence" value="ECO:0007669"/>
    <property type="project" value="TreeGrafter"/>
</dbReference>
<proteinExistence type="predicted"/>
<dbReference type="SUPFAM" id="SSF48498">
    <property type="entry name" value="Tetracyclin repressor-like, C-terminal domain"/>
    <property type="match status" value="1"/>
</dbReference>
<name>A0AAC9LED8_9PSEU</name>
<evidence type="ECO:0000313" key="8">
    <source>
        <dbReference type="Proteomes" id="UP000185511"/>
    </source>
</evidence>
<evidence type="ECO:0000259" key="6">
    <source>
        <dbReference type="PROSITE" id="PS50977"/>
    </source>
</evidence>
<keyword evidence="3" id="KW-0804">Transcription</keyword>
<dbReference type="InterPro" id="IPR004111">
    <property type="entry name" value="Repressor_TetR_C"/>
</dbReference>
<dbReference type="GO" id="GO:0003700">
    <property type="term" value="F:DNA-binding transcription factor activity"/>
    <property type="evidence" value="ECO:0007669"/>
    <property type="project" value="TreeGrafter"/>
</dbReference>
<evidence type="ECO:0000256" key="5">
    <source>
        <dbReference type="SAM" id="MobiDB-lite"/>
    </source>
</evidence>
<keyword evidence="2 4" id="KW-0238">DNA-binding</keyword>
<evidence type="ECO:0000256" key="1">
    <source>
        <dbReference type="ARBA" id="ARBA00023015"/>
    </source>
</evidence>
<dbReference type="Gene3D" id="1.10.357.10">
    <property type="entry name" value="Tetracycline Repressor, domain 2"/>
    <property type="match status" value="1"/>
</dbReference>
<sequence>MAACVQCGQRFTPAARGRRRHYCSRSCQARAYRTRVRTRAEPTADQVDAEGTRGTAARTTSHTEQAHPDGGLSTPRIVAVAVWIADTHGLDALSMRQVAAELGVATMSLYHHVRGKDELVEQMVEAVFREDADAAHGEGSTVRHDVDPSGADWRDELEAWTRREWRLLSRHRWLLRVITDFPPLLPPGLLADVERVLAALVDAGLDPITAHQAFQSASGLVEGLALLQAGTDRADRRGLTHRWRTTEVPAILERTGAKNYPLQAGLITSLDAALDVDRMLEFGLARLLDGIAHHLTSRAAEGIG</sequence>
<dbReference type="PANTHER" id="PTHR30055">
    <property type="entry name" value="HTH-TYPE TRANSCRIPTIONAL REGULATOR RUTR"/>
    <property type="match status" value="1"/>
</dbReference>
<dbReference type="Pfam" id="PF02909">
    <property type="entry name" value="TetR_C_1"/>
    <property type="match status" value="1"/>
</dbReference>
<keyword evidence="1" id="KW-0805">Transcription regulation</keyword>
<dbReference type="InterPro" id="IPR036271">
    <property type="entry name" value="Tet_transcr_reg_TetR-rel_C_sf"/>
</dbReference>
<feature type="region of interest" description="Disordered" evidence="5">
    <location>
        <begin position="38"/>
        <end position="71"/>
    </location>
</feature>
<evidence type="ECO:0000256" key="2">
    <source>
        <dbReference type="ARBA" id="ARBA00023125"/>
    </source>
</evidence>
<dbReference type="SUPFAM" id="SSF46689">
    <property type="entry name" value="Homeodomain-like"/>
    <property type="match status" value="1"/>
</dbReference>
<accession>A0AAC9LED8</accession>
<dbReference type="GO" id="GO:0045892">
    <property type="term" value="P:negative regulation of DNA-templated transcription"/>
    <property type="evidence" value="ECO:0007669"/>
    <property type="project" value="InterPro"/>
</dbReference>
<dbReference type="Gene3D" id="1.10.10.60">
    <property type="entry name" value="Homeodomain-like"/>
    <property type="match status" value="1"/>
</dbReference>
<dbReference type="InterPro" id="IPR050109">
    <property type="entry name" value="HTH-type_TetR-like_transc_reg"/>
</dbReference>
<dbReference type="AlphaFoldDB" id="A0AAC9LED8"/>
<evidence type="ECO:0000256" key="3">
    <source>
        <dbReference type="ARBA" id="ARBA00023163"/>
    </source>
</evidence>
<dbReference type="PROSITE" id="PS50977">
    <property type="entry name" value="HTH_TETR_2"/>
    <property type="match status" value="1"/>
</dbReference>
<gene>
    <name evidence="7" type="ORF">UA74_21955</name>
</gene>
<feature type="DNA-binding region" description="H-T-H motif" evidence="4">
    <location>
        <begin position="94"/>
        <end position="113"/>
    </location>
</feature>
<dbReference type="Pfam" id="PF00440">
    <property type="entry name" value="TetR_N"/>
    <property type="match status" value="1"/>
</dbReference>
<dbReference type="InterPro" id="IPR009057">
    <property type="entry name" value="Homeodomain-like_sf"/>
</dbReference>
<dbReference type="Proteomes" id="UP000185511">
    <property type="component" value="Chromosome"/>
</dbReference>
<keyword evidence="8" id="KW-1185">Reference proteome</keyword>
<reference evidence="8" key="1">
    <citation type="submission" date="2016-06" db="EMBL/GenBank/DDBJ databases">
        <title>Complete genome sequence of Actinoalloteichus fjordicus DSM 46855 (=ADI127-17), type strain of the new species Actinoalloteichus fjordicus.</title>
        <authorList>
            <person name="Ruckert C."/>
            <person name="Nouioui I."/>
            <person name="Willmese J."/>
            <person name="van Wezel G."/>
            <person name="Klenk H.-P."/>
            <person name="Kalinowski J."/>
            <person name="Zotchev S.B."/>
        </authorList>
    </citation>
    <scope>NUCLEOTIDE SEQUENCE [LARGE SCALE GENOMIC DNA]</scope>
    <source>
        <strain evidence="8">ADI127-7</strain>
    </source>
</reference>
<dbReference type="KEGG" id="acad:UA74_21955"/>
<evidence type="ECO:0000256" key="4">
    <source>
        <dbReference type="PROSITE-ProRule" id="PRU00335"/>
    </source>
</evidence>
<dbReference type="InterPro" id="IPR001647">
    <property type="entry name" value="HTH_TetR"/>
</dbReference>
<dbReference type="PANTHER" id="PTHR30055:SF151">
    <property type="entry name" value="TRANSCRIPTIONAL REGULATORY PROTEIN"/>
    <property type="match status" value="1"/>
</dbReference>
<organism evidence="7 8">
    <name type="scientific">Actinoalloteichus fjordicus</name>
    <dbReference type="NCBI Taxonomy" id="1612552"/>
    <lineage>
        <taxon>Bacteria</taxon>
        <taxon>Bacillati</taxon>
        <taxon>Actinomycetota</taxon>
        <taxon>Actinomycetes</taxon>
        <taxon>Pseudonocardiales</taxon>
        <taxon>Pseudonocardiaceae</taxon>
        <taxon>Actinoalloteichus</taxon>
    </lineage>
</organism>
<evidence type="ECO:0000313" key="7">
    <source>
        <dbReference type="EMBL" id="APU16413.1"/>
    </source>
</evidence>
<feature type="domain" description="HTH tetR-type" evidence="6">
    <location>
        <begin position="71"/>
        <end position="131"/>
    </location>
</feature>
<protein>
    <submittedName>
        <fullName evidence="7">Transcriptional regulator, TetR family</fullName>
    </submittedName>
</protein>